<feature type="transmembrane region" description="Helical" evidence="6">
    <location>
        <begin position="278"/>
        <end position="299"/>
    </location>
</feature>
<feature type="transmembrane region" description="Helical" evidence="6">
    <location>
        <begin position="336"/>
        <end position="356"/>
    </location>
</feature>
<keyword evidence="5 6" id="KW-0472">Membrane</keyword>
<dbReference type="Pfam" id="PF03606">
    <property type="entry name" value="DcuC"/>
    <property type="match status" value="1"/>
</dbReference>
<organism evidence="7">
    <name type="scientific">Gracilinema caldarium</name>
    <dbReference type="NCBI Taxonomy" id="215591"/>
    <lineage>
        <taxon>Bacteria</taxon>
        <taxon>Pseudomonadati</taxon>
        <taxon>Spirochaetota</taxon>
        <taxon>Spirochaetia</taxon>
        <taxon>Spirochaetales</taxon>
        <taxon>Breznakiellaceae</taxon>
        <taxon>Gracilinema</taxon>
    </lineage>
</organism>
<dbReference type="GO" id="GO:0005886">
    <property type="term" value="C:plasma membrane"/>
    <property type="evidence" value="ECO:0007669"/>
    <property type="project" value="UniProtKB-SubCell"/>
</dbReference>
<evidence type="ECO:0000313" key="7">
    <source>
        <dbReference type="EMBL" id="HFH29979.1"/>
    </source>
</evidence>
<dbReference type="PANTHER" id="PTHR43652">
    <property type="entry name" value="BASIC AMINO ACID ANTIPORTER YFCC-RELATED"/>
    <property type="match status" value="1"/>
</dbReference>
<feature type="transmembrane region" description="Helical" evidence="6">
    <location>
        <begin position="209"/>
        <end position="231"/>
    </location>
</feature>
<dbReference type="InterPro" id="IPR051679">
    <property type="entry name" value="DASS-Related_Transporters"/>
</dbReference>
<evidence type="ECO:0000256" key="1">
    <source>
        <dbReference type="ARBA" id="ARBA00004651"/>
    </source>
</evidence>
<evidence type="ECO:0000256" key="5">
    <source>
        <dbReference type="ARBA" id="ARBA00023136"/>
    </source>
</evidence>
<evidence type="ECO:0000256" key="6">
    <source>
        <dbReference type="SAM" id="Phobius"/>
    </source>
</evidence>
<comment type="subcellular location">
    <subcellularLocation>
        <location evidence="1">Cell membrane</location>
        <topology evidence="1">Multi-pass membrane protein</topology>
    </subcellularLocation>
</comment>
<feature type="transmembrane region" description="Helical" evidence="6">
    <location>
        <begin position="87"/>
        <end position="106"/>
    </location>
</feature>
<dbReference type="EMBL" id="DSVL01000330">
    <property type="protein sequence ID" value="HFH29979.1"/>
    <property type="molecule type" value="Genomic_DNA"/>
</dbReference>
<comment type="caution">
    <text evidence="7">The sequence shown here is derived from an EMBL/GenBank/DDBJ whole genome shotgun (WGS) entry which is preliminary data.</text>
</comment>
<reference evidence="7" key="1">
    <citation type="journal article" date="2020" name="mSystems">
        <title>Genome- and Community-Level Interaction Insights into Carbon Utilization and Element Cycling Functions of Hydrothermarchaeota in Hydrothermal Sediment.</title>
        <authorList>
            <person name="Zhou Z."/>
            <person name="Liu Y."/>
            <person name="Xu W."/>
            <person name="Pan J."/>
            <person name="Luo Z.H."/>
            <person name="Li M."/>
        </authorList>
    </citation>
    <scope>NUCLEOTIDE SEQUENCE [LARGE SCALE GENOMIC DNA]</scope>
    <source>
        <strain evidence="7">SpSt-503</strain>
    </source>
</reference>
<feature type="transmembrane region" description="Helical" evidence="6">
    <location>
        <begin position="177"/>
        <end position="197"/>
    </location>
</feature>
<feature type="transmembrane region" description="Helical" evidence="6">
    <location>
        <begin position="127"/>
        <end position="145"/>
    </location>
</feature>
<accession>A0A7C3HY21</accession>
<evidence type="ECO:0000256" key="3">
    <source>
        <dbReference type="ARBA" id="ARBA00022692"/>
    </source>
</evidence>
<dbReference type="InterPro" id="IPR018385">
    <property type="entry name" value="C4_dicarb_anaerob_car-like"/>
</dbReference>
<keyword evidence="2" id="KW-1003">Cell membrane</keyword>
<gene>
    <name evidence="7" type="ORF">ENS59_10795</name>
</gene>
<evidence type="ECO:0000256" key="2">
    <source>
        <dbReference type="ARBA" id="ARBA00022475"/>
    </source>
</evidence>
<dbReference type="AlphaFoldDB" id="A0A7C3HY21"/>
<sequence length="493" mass="53126">MASTEQKTSAVKIGSKAFILSALIILLLMIFSGFLTMLLPSGEFQRITENGKTLVVPGTYSIIDKPDYHFWRWFTAPIEVLFAPGNIALITIIIFIISVGGSIAILEGAGVMEELIQILVRRFSRRKYVLIALLILFFMAVSSFIGVYEGLVPMIIFLVPLAISLGWDSLTGLGISLLPLAFGFASAVTNPFTIAVAQRIADLPLFSGSWLRIIFFFTVYILVTAFVILHAKRVEKDPLKSLSYHDDEKIRQHLAAQNNGATSTGITQNGGGASKSKALLWFGFCVALAMGIVFVTARSPGLSDLAFPVMALLFLVGGIGGGIIAKMKGTEIAKSFLQGAANLAPGIVLILMAYSVKHIIVSGKIMDTILYGAANLIQGSKPLAAAFLVYATTLVMNFFIGSASAKAFLMMPLLSPLADLVGITRQTAVLAFDFGDGFSNMLFPTNALLLIALSFTVVSYPKWIAWTWKLQLMILAVTSAFLALAVAIHFGPF</sequence>
<feature type="transmembrane region" description="Helical" evidence="6">
    <location>
        <begin position="383"/>
        <end position="400"/>
    </location>
</feature>
<evidence type="ECO:0000256" key="4">
    <source>
        <dbReference type="ARBA" id="ARBA00022989"/>
    </source>
</evidence>
<keyword evidence="4 6" id="KW-1133">Transmembrane helix</keyword>
<proteinExistence type="predicted"/>
<name>A0A7C3HY21_9SPIR</name>
<feature type="transmembrane region" description="Helical" evidence="6">
    <location>
        <begin position="472"/>
        <end position="491"/>
    </location>
</feature>
<feature type="transmembrane region" description="Helical" evidence="6">
    <location>
        <begin position="305"/>
        <end position="324"/>
    </location>
</feature>
<feature type="transmembrane region" description="Helical" evidence="6">
    <location>
        <begin position="17"/>
        <end position="39"/>
    </location>
</feature>
<dbReference type="PANTHER" id="PTHR43652:SF2">
    <property type="entry name" value="BASIC AMINO ACID ANTIPORTER YFCC-RELATED"/>
    <property type="match status" value="1"/>
</dbReference>
<feature type="transmembrane region" description="Helical" evidence="6">
    <location>
        <begin position="441"/>
        <end position="460"/>
    </location>
</feature>
<protein>
    <submittedName>
        <fullName evidence="7">YfcC family protein</fullName>
    </submittedName>
</protein>
<keyword evidence="3 6" id="KW-0812">Transmembrane</keyword>